<comment type="caution">
    <text evidence="2">The sequence shown here is derived from an EMBL/GenBank/DDBJ whole genome shotgun (WGS) entry which is preliminary data.</text>
</comment>
<dbReference type="EMBL" id="JBGBPQ010000021">
    <property type="protein sequence ID" value="KAL1503547.1"/>
    <property type="molecule type" value="Genomic_DNA"/>
</dbReference>
<evidence type="ECO:0000313" key="3">
    <source>
        <dbReference type="Proteomes" id="UP001515480"/>
    </source>
</evidence>
<sequence length="184" mass="20354">MWHAGSLRPSRLPPSPSSPEPLRRSRLPTSPSSPQSPTHRSSLRSSSSCPSLRGRGTPYTGSVYPPSSHRVLTFDHASGVPLCGVHAWPLPRSQTAYVSEFESTIARSILHPYNPITSFNKESVSHNLITGSAFRGTACHRSEYNRQFTSFPRLSTSNVRKTDMGLRSEEMFSVGLYTPIQRAK</sequence>
<proteinExistence type="predicted"/>
<feature type="compositionally biased region" description="Low complexity" evidence="1">
    <location>
        <begin position="27"/>
        <end position="56"/>
    </location>
</feature>
<keyword evidence="3" id="KW-1185">Reference proteome</keyword>
<reference evidence="2 3" key="1">
    <citation type="journal article" date="2024" name="Science">
        <title>Giant polyketide synthase enzymes in the biosynthesis of giant marine polyether toxins.</title>
        <authorList>
            <person name="Fallon T.R."/>
            <person name="Shende V.V."/>
            <person name="Wierzbicki I.H."/>
            <person name="Pendleton A.L."/>
            <person name="Watervoot N.F."/>
            <person name="Auber R.P."/>
            <person name="Gonzalez D.J."/>
            <person name="Wisecaver J.H."/>
            <person name="Moore B.S."/>
        </authorList>
    </citation>
    <scope>NUCLEOTIDE SEQUENCE [LARGE SCALE GENOMIC DNA]</scope>
    <source>
        <strain evidence="2 3">12B1</strain>
    </source>
</reference>
<name>A0AB34IN01_PRYPA</name>
<gene>
    <name evidence="2" type="ORF">AB1Y20_012026</name>
</gene>
<feature type="compositionally biased region" description="Low complexity" evidence="1">
    <location>
        <begin position="1"/>
        <end position="10"/>
    </location>
</feature>
<protein>
    <submittedName>
        <fullName evidence="2">Uncharacterized protein</fullName>
    </submittedName>
</protein>
<feature type="region of interest" description="Disordered" evidence="1">
    <location>
        <begin position="1"/>
        <end position="63"/>
    </location>
</feature>
<evidence type="ECO:0000256" key="1">
    <source>
        <dbReference type="SAM" id="MobiDB-lite"/>
    </source>
</evidence>
<dbReference type="AlphaFoldDB" id="A0AB34IN01"/>
<dbReference type="Proteomes" id="UP001515480">
    <property type="component" value="Unassembled WGS sequence"/>
</dbReference>
<evidence type="ECO:0000313" key="2">
    <source>
        <dbReference type="EMBL" id="KAL1503547.1"/>
    </source>
</evidence>
<organism evidence="2 3">
    <name type="scientific">Prymnesium parvum</name>
    <name type="common">Toxic golden alga</name>
    <dbReference type="NCBI Taxonomy" id="97485"/>
    <lineage>
        <taxon>Eukaryota</taxon>
        <taxon>Haptista</taxon>
        <taxon>Haptophyta</taxon>
        <taxon>Prymnesiophyceae</taxon>
        <taxon>Prymnesiales</taxon>
        <taxon>Prymnesiaceae</taxon>
        <taxon>Prymnesium</taxon>
    </lineage>
</organism>
<accession>A0AB34IN01</accession>